<reference evidence="2" key="1">
    <citation type="submission" date="2018-01" db="EMBL/GenBank/DDBJ databases">
        <authorList>
            <person name="Clerissi C."/>
        </authorList>
    </citation>
    <scope>NUCLEOTIDE SEQUENCE</scope>
    <source>
        <strain evidence="2">Cupriavidus oxalaticus LMG 2235</strain>
    </source>
</reference>
<organism evidence="2">
    <name type="scientific">Cupriavidus oxalaticus</name>
    <dbReference type="NCBI Taxonomy" id="96344"/>
    <lineage>
        <taxon>Bacteria</taxon>
        <taxon>Pseudomonadati</taxon>
        <taxon>Pseudomonadota</taxon>
        <taxon>Betaproteobacteria</taxon>
        <taxon>Burkholderiales</taxon>
        <taxon>Burkholderiaceae</taxon>
        <taxon>Cupriavidus</taxon>
    </lineage>
</organism>
<gene>
    <name evidence="2" type="ORF">CO2235_10092</name>
</gene>
<name>A0A375FW64_9BURK</name>
<feature type="region of interest" description="Disordered" evidence="1">
    <location>
        <begin position="42"/>
        <end position="65"/>
    </location>
</feature>
<dbReference type="AlphaFoldDB" id="A0A375FW64"/>
<proteinExistence type="predicted"/>
<dbReference type="Proteomes" id="UP000256862">
    <property type="component" value="Chromosome CO2235"/>
</dbReference>
<dbReference type="EMBL" id="OGUS01000109">
    <property type="protein sequence ID" value="SPC10707.1"/>
    <property type="molecule type" value="Genomic_DNA"/>
</dbReference>
<sequence>MTYVAGLVAKWPPHTNLFHMTVNDRPTPMTDAPVRLQRTGRPRASAFAMSPRRISAPPASARFPA</sequence>
<evidence type="ECO:0000256" key="1">
    <source>
        <dbReference type="SAM" id="MobiDB-lite"/>
    </source>
</evidence>
<evidence type="ECO:0000313" key="2">
    <source>
        <dbReference type="EMBL" id="SPC10707.1"/>
    </source>
</evidence>
<comment type="caution">
    <text evidence="2">The sequence shown here is derived from an EMBL/GenBank/DDBJ whole genome shotgun (WGS) entry which is preliminary data.</text>
</comment>
<protein>
    <submittedName>
        <fullName evidence="2">Uncharacterized protein</fullName>
    </submittedName>
</protein>
<accession>A0A375FW64</accession>